<feature type="domain" description="Competence protein CoiA nuclease-like" evidence="1">
    <location>
        <begin position="60"/>
        <end position="171"/>
    </location>
</feature>
<reference evidence="4" key="1">
    <citation type="journal article" date="2019" name="Int. J. Syst. Evol. Microbiol.">
        <title>The Global Catalogue of Microorganisms (GCM) 10K type strain sequencing project: providing services to taxonomists for standard genome sequencing and annotation.</title>
        <authorList>
            <consortium name="The Broad Institute Genomics Platform"/>
            <consortium name="The Broad Institute Genome Sequencing Center for Infectious Disease"/>
            <person name="Wu L."/>
            <person name="Ma J."/>
        </authorList>
    </citation>
    <scope>NUCLEOTIDE SEQUENCE [LARGE SCALE GENOMIC DNA]</scope>
    <source>
        <strain evidence="4">CCUG 58728</strain>
    </source>
</reference>
<dbReference type="InterPro" id="IPR021176">
    <property type="entry name" value="Competence-induced_CoiA"/>
</dbReference>
<dbReference type="Proteomes" id="UP001595901">
    <property type="component" value="Unassembled WGS sequence"/>
</dbReference>
<dbReference type="PIRSF" id="PIRSF007487">
    <property type="entry name" value="Competence-induced_CoiA_bac"/>
    <property type="match status" value="1"/>
</dbReference>
<dbReference type="Pfam" id="PF06054">
    <property type="entry name" value="CoiA_nuc"/>
    <property type="match status" value="1"/>
</dbReference>
<evidence type="ECO:0000313" key="3">
    <source>
        <dbReference type="EMBL" id="MFC3931629.1"/>
    </source>
</evidence>
<name>A0ABV8D0P6_9STRE</name>
<feature type="domain" description="Competence protein CoiA-like N-terminal" evidence="2">
    <location>
        <begin position="20"/>
        <end position="55"/>
    </location>
</feature>
<proteinExistence type="predicted"/>
<accession>A0ABV8D0P6</accession>
<keyword evidence="4" id="KW-1185">Reference proteome</keyword>
<dbReference type="EMBL" id="JBHSAC010000020">
    <property type="protein sequence ID" value="MFC3931629.1"/>
    <property type="molecule type" value="Genomic_DNA"/>
</dbReference>
<organism evidence="3 4">
    <name type="scientific">Streptococcus dentapri</name>
    <dbReference type="NCBI Taxonomy" id="573564"/>
    <lineage>
        <taxon>Bacteria</taxon>
        <taxon>Bacillati</taxon>
        <taxon>Bacillota</taxon>
        <taxon>Bacilli</taxon>
        <taxon>Lactobacillales</taxon>
        <taxon>Streptococcaceae</taxon>
        <taxon>Streptococcus</taxon>
    </lineage>
</organism>
<dbReference type="InterPro" id="IPR010330">
    <property type="entry name" value="CoiA_nuc"/>
</dbReference>
<gene>
    <name evidence="3" type="ORF">ACFOSE_02325</name>
</gene>
<evidence type="ECO:0000259" key="1">
    <source>
        <dbReference type="Pfam" id="PF06054"/>
    </source>
</evidence>
<evidence type="ECO:0000313" key="4">
    <source>
        <dbReference type="Proteomes" id="UP001595901"/>
    </source>
</evidence>
<comment type="caution">
    <text evidence="3">The sequence shown here is derived from an EMBL/GenBank/DDBJ whole genome shotgun (WGS) entry which is preliminary data.</text>
</comment>
<sequence>MLSALDEKGCLVNLAVTIPERQHFTCPACGAEVRLKNGSVMRPHFAHINLKDCQSFSENEGPEHLGLKTELYRSLSRNCKVRVEQSLPEIQQIADLLVEDKLALEVQCSRLSNQRLRERTRDYHKQGYQVRWLLGRKLWLDKSLSDLQRDFLYFSDNMGFHLWELDLDRQCLRLKYLIYEDWHGRVHYLAKECHFTGDLLAFLRQPFVKQTMVSYRVAMDQQLLRYIQCQLYFQNPKWLKQQEAAYQRGDNLLTKSVEDFYPQLRPPQGPFCQIQQNLSSFYQRFEQFYNKVKDKKEQILYPPAFYGKIKTLKYKERKTPTSFKS</sequence>
<dbReference type="InterPro" id="IPR057253">
    <property type="entry name" value="CoiA-like_N"/>
</dbReference>
<dbReference type="RefSeq" id="WP_380429980.1">
    <property type="nucleotide sequence ID" value="NZ_JBHSAC010000020.1"/>
</dbReference>
<evidence type="ECO:0000259" key="2">
    <source>
        <dbReference type="Pfam" id="PF25164"/>
    </source>
</evidence>
<dbReference type="Pfam" id="PF25164">
    <property type="entry name" value="CoiA_N"/>
    <property type="match status" value="1"/>
</dbReference>
<protein>
    <submittedName>
        <fullName evidence="3">Competence protein CoiA</fullName>
    </submittedName>
</protein>